<dbReference type="InterPro" id="IPR052800">
    <property type="entry name" value="DNA_Repair_Helicase_ZGRF1"/>
</dbReference>
<protein>
    <recommendedName>
        <fullName evidence="2">5'-3' DNA helicase ZGRF1-like N-terminal domain-containing protein</fullName>
    </recommendedName>
</protein>
<dbReference type="PANTHER" id="PTHR28535">
    <property type="entry name" value="ZINC FINGER GRF-TYPE CONTAINING 1"/>
    <property type="match status" value="1"/>
</dbReference>
<dbReference type="GO" id="GO:0006302">
    <property type="term" value="P:double-strand break repair"/>
    <property type="evidence" value="ECO:0007669"/>
    <property type="project" value="TreeGrafter"/>
</dbReference>
<dbReference type="HOGENOM" id="CLU_140543_0_0_1"/>
<gene>
    <name evidence="3" type="ORF">M896_040520</name>
</gene>
<accession>A0A0B2UKU6</accession>
<evidence type="ECO:0000313" key="4">
    <source>
        <dbReference type="Proteomes" id="UP000031056"/>
    </source>
</evidence>
<reference evidence="3 4" key="1">
    <citation type="journal article" date="2014" name="MBio">
        <title>The Ordospora colligata genome; evolution of extreme reduction in microsporidia and host-to-parasite horizontal gene transfer.</title>
        <authorList>
            <person name="Pombert J.-F."/>
            <person name="Haag K.L."/>
            <person name="Beidas S."/>
            <person name="Ebert D."/>
            <person name="Keeling P.J."/>
        </authorList>
    </citation>
    <scope>NUCLEOTIDE SEQUENCE [LARGE SCALE GENOMIC DNA]</scope>
    <source>
        <strain evidence="3 4">OC4</strain>
    </source>
</reference>
<feature type="compositionally biased region" description="Basic and acidic residues" evidence="1">
    <location>
        <begin position="152"/>
        <end position="161"/>
    </location>
</feature>
<dbReference type="GO" id="GO:0005634">
    <property type="term" value="C:nucleus"/>
    <property type="evidence" value="ECO:0007669"/>
    <property type="project" value="TreeGrafter"/>
</dbReference>
<proteinExistence type="predicted"/>
<dbReference type="PANTHER" id="PTHR28535:SF1">
    <property type="entry name" value="PROTEIN ZGRF1"/>
    <property type="match status" value="1"/>
</dbReference>
<dbReference type="InParanoid" id="A0A0B2UKU6"/>
<dbReference type="RefSeq" id="XP_014563901.1">
    <property type="nucleotide sequence ID" value="XM_014708415.1"/>
</dbReference>
<dbReference type="InterPro" id="IPR018838">
    <property type="entry name" value="ZGRF1-like_N"/>
</dbReference>
<evidence type="ECO:0000313" key="3">
    <source>
        <dbReference type="EMBL" id="KHN69859.1"/>
    </source>
</evidence>
<feature type="domain" description="5'-3' DNA helicase ZGRF1-like N-terminal" evidence="2">
    <location>
        <begin position="3"/>
        <end position="64"/>
    </location>
</feature>
<comment type="caution">
    <text evidence="3">The sequence shown here is derived from an EMBL/GenBank/DDBJ whole genome shotgun (WGS) entry which is preliminary data.</text>
</comment>
<evidence type="ECO:0000259" key="2">
    <source>
        <dbReference type="Pfam" id="PF10382"/>
    </source>
</evidence>
<dbReference type="VEuPathDB" id="MicrosporidiaDB:M896_040520"/>
<evidence type="ECO:0000256" key="1">
    <source>
        <dbReference type="SAM" id="MobiDB-lite"/>
    </source>
</evidence>
<name>A0A0B2UKU6_9MICR</name>
<dbReference type="GeneID" id="26261491"/>
<dbReference type="Proteomes" id="UP000031056">
    <property type="component" value="Unassembled WGS sequence"/>
</dbReference>
<keyword evidence="4" id="KW-1185">Reference proteome</keyword>
<sequence length="178" mass="20593">MIRCTYTSQKHKKQKLWLDGFVSLKGKKVSLYDSEKKVIESSFVLSVENDMEMQKYLVYVDSFEDLENECIEPDDKESKSYDKIGRYNNSYNADDKYSNSSNTIDKYSNVTSIKDKQNDISMNEDDHNMNKNIIHSNLNKTSSGIEAQEPTDLSRNEEHGCVSKGRSSSEIIDLFRRL</sequence>
<organism evidence="3 4">
    <name type="scientific">Ordospora colligata OC4</name>
    <dbReference type="NCBI Taxonomy" id="1354746"/>
    <lineage>
        <taxon>Eukaryota</taxon>
        <taxon>Fungi</taxon>
        <taxon>Fungi incertae sedis</taxon>
        <taxon>Microsporidia</taxon>
        <taxon>Ordosporidae</taxon>
        <taxon>Ordospora</taxon>
    </lineage>
</organism>
<feature type="region of interest" description="Disordered" evidence="1">
    <location>
        <begin position="142"/>
        <end position="166"/>
    </location>
</feature>
<dbReference type="GO" id="GO:0035861">
    <property type="term" value="C:site of double-strand break"/>
    <property type="evidence" value="ECO:0007669"/>
    <property type="project" value="TreeGrafter"/>
</dbReference>
<dbReference type="Pfam" id="PF10382">
    <property type="entry name" value="ZGRF1-like_N"/>
    <property type="match status" value="1"/>
</dbReference>
<dbReference type="EMBL" id="JOKQ01000004">
    <property type="protein sequence ID" value="KHN69859.1"/>
    <property type="molecule type" value="Genomic_DNA"/>
</dbReference>
<dbReference type="AlphaFoldDB" id="A0A0B2UKU6"/>
<dbReference type="OrthoDB" id="2192824at2759"/>